<dbReference type="RefSeq" id="WP_055263697.1">
    <property type="nucleotide sequence ID" value="NZ_CABIXQ010000003.1"/>
</dbReference>
<evidence type="ECO:0000256" key="1">
    <source>
        <dbReference type="SAM" id="MobiDB-lite"/>
    </source>
</evidence>
<reference evidence="3 4" key="1">
    <citation type="submission" date="2015-09" db="EMBL/GenBank/DDBJ databases">
        <authorList>
            <consortium name="Pathogen Informatics"/>
        </authorList>
    </citation>
    <scope>NUCLEOTIDE SEQUENCE [LARGE SCALE GENOMIC DNA]</scope>
    <source>
        <strain evidence="3 4">2789STDY5834856</strain>
    </source>
</reference>
<evidence type="ECO:0000313" key="3">
    <source>
        <dbReference type="EMBL" id="CUN83905.1"/>
    </source>
</evidence>
<dbReference type="EMBL" id="CYZX01000003">
    <property type="protein sequence ID" value="CUN83905.1"/>
    <property type="molecule type" value="Genomic_DNA"/>
</dbReference>
<name>A0A174A8U9_9CLOT</name>
<evidence type="ECO:0000313" key="4">
    <source>
        <dbReference type="Proteomes" id="UP000095594"/>
    </source>
</evidence>
<feature type="region of interest" description="Disordered" evidence="1">
    <location>
        <begin position="231"/>
        <end position="251"/>
    </location>
</feature>
<protein>
    <submittedName>
        <fullName evidence="3">Spore coat protein CotH</fullName>
    </submittedName>
</protein>
<keyword evidence="2" id="KW-0812">Transmembrane</keyword>
<dbReference type="PANTHER" id="PTHR40050">
    <property type="entry name" value="INNER SPORE COAT PROTEIN H"/>
    <property type="match status" value="1"/>
</dbReference>
<dbReference type="PANTHER" id="PTHR40050:SF1">
    <property type="entry name" value="INNER SPORE COAT PROTEIN H"/>
    <property type="match status" value="1"/>
</dbReference>
<dbReference type="Proteomes" id="UP000095594">
    <property type="component" value="Unassembled WGS sequence"/>
</dbReference>
<keyword evidence="3" id="KW-0946">Virion</keyword>
<dbReference type="InterPro" id="IPR014867">
    <property type="entry name" value="Spore_coat_CotH_CotH2/3/7"/>
</dbReference>
<accession>A0A174A8U9</accession>
<organism evidence="3 4">
    <name type="scientific">Clostridium disporicum</name>
    <dbReference type="NCBI Taxonomy" id="84024"/>
    <lineage>
        <taxon>Bacteria</taxon>
        <taxon>Bacillati</taxon>
        <taxon>Bacillota</taxon>
        <taxon>Clostridia</taxon>
        <taxon>Eubacteriales</taxon>
        <taxon>Clostridiaceae</taxon>
        <taxon>Clostridium</taxon>
    </lineage>
</organism>
<proteinExistence type="predicted"/>
<keyword evidence="3" id="KW-0167">Capsid protein</keyword>
<keyword evidence="2" id="KW-0472">Membrane</keyword>
<dbReference type="AlphaFoldDB" id="A0A174A8U9"/>
<dbReference type="Pfam" id="PF08757">
    <property type="entry name" value="CotH"/>
    <property type="match status" value="2"/>
</dbReference>
<sequence length="657" mass="73358">MNDKKTKYILITLIIICLALIGVYLVKFNPNTENGYGNIQNVDTVLDKDNITNINIEIADSDWEDLKENATAEEYYEANVTINGETFYSVGVRAKGNSSLSNIAKDDTTDRYSLKIKFDKYVDGQTYNGIEKLALNNNYQDPTYMKEYLSYEIYESLGVPTPEYSYASISINGEPWGFYLAIEDIDERYIEKYYGSVEGNLYKPETMDLNNNDMGQKGEEMIKPDFQMNEDIGGESAASNSNSQGMDGNMQSMPGNIPEGMEGNMPNIPENIPEGVEGNVPTDMPANMEGVMFNGTTENAEGNMMQGMPENLPEGIPNDMQGNKQGMMGGFNKGNNGGADLKYIDDDIVSYSTITESAEFKTTTEADYQKIVDMIKNLNKGENLEEYLNVEEILKYFAVNTFLVNLDSYSGGMYHNYYLYERDGVFEMLPWDLNMSFAGFGVNNASSAVNFPIDSPVTGTLEDAPLIGKLLEVDEYKELYHSYLNQIIENYISNDGFNNLVTKIDNMIKDYVKEDVTAFYNYDEYESAVSELRTFMQDRSSSVIAQLNGEQPSTEYGTIETTVDLSVLGGQQQMGMGGNKGGMFDMNNIPGNIDGQNIPQMPTDMNGENLPQMPTDMNGANIQQMPPNMNGVNMEQQPNINTNDMQQNIEGEVGNSQ</sequence>
<feature type="compositionally biased region" description="Polar residues" evidence="1">
    <location>
        <begin position="237"/>
        <end position="251"/>
    </location>
</feature>
<keyword evidence="2" id="KW-1133">Transmembrane helix</keyword>
<feature type="transmembrane region" description="Helical" evidence="2">
    <location>
        <begin position="7"/>
        <end position="26"/>
    </location>
</feature>
<gene>
    <name evidence="3" type="primary">cotH</name>
    <name evidence="3" type="ORF">ERS852471_00559</name>
</gene>
<evidence type="ECO:0000256" key="2">
    <source>
        <dbReference type="SAM" id="Phobius"/>
    </source>
</evidence>